<accession>A0A1V2EWP3</accession>
<protein>
    <submittedName>
        <fullName evidence="1">Uncharacterized protein</fullName>
    </submittedName>
</protein>
<proteinExistence type="predicted"/>
<keyword evidence="2" id="KW-1185">Reference proteome</keyword>
<dbReference type="EMBL" id="MPSB01000002">
    <property type="protein sequence ID" value="ONF97020.1"/>
    <property type="molecule type" value="Genomic_DNA"/>
</dbReference>
<gene>
    <name evidence="1" type="ORF">SPHI_04550</name>
</gene>
<organism evidence="1 2">
    <name type="scientific">Sphingomonas jeddahensis</name>
    <dbReference type="NCBI Taxonomy" id="1915074"/>
    <lineage>
        <taxon>Bacteria</taxon>
        <taxon>Pseudomonadati</taxon>
        <taxon>Pseudomonadota</taxon>
        <taxon>Alphaproteobacteria</taxon>
        <taxon>Sphingomonadales</taxon>
        <taxon>Sphingomonadaceae</taxon>
        <taxon>Sphingomonas</taxon>
    </lineage>
</organism>
<reference evidence="1 2" key="1">
    <citation type="submission" date="2016-11" db="EMBL/GenBank/DDBJ databases">
        <title>Genome sequence of Sphingomonas jeddahensis G39.</title>
        <authorList>
            <person name="Poehlein A."/>
            <person name="Wuebbeler J.H."/>
            <person name="Steinbuechel A."/>
            <person name="Daniel R."/>
        </authorList>
    </citation>
    <scope>NUCLEOTIDE SEQUENCE [LARGE SCALE GENOMIC DNA]</scope>
    <source>
        <strain evidence="1 2">G39</strain>
    </source>
</reference>
<dbReference type="Proteomes" id="UP000188729">
    <property type="component" value="Unassembled WGS sequence"/>
</dbReference>
<comment type="caution">
    <text evidence="1">The sequence shown here is derived from an EMBL/GenBank/DDBJ whole genome shotgun (WGS) entry which is preliminary data.</text>
</comment>
<evidence type="ECO:0000313" key="2">
    <source>
        <dbReference type="Proteomes" id="UP000188729"/>
    </source>
</evidence>
<dbReference type="RefSeq" id="WP_269844735.1">
    <property type="nucleotide sequence ID" value="NZ_MPSB01000002.1"/>
</dbReference>
<name>A0A1V2EWP3_9SPHN</name>
<dbReference type="AlphaFoldDB" id="A0A1V2EWP3"/>
<evidence type="ECO:0000313" key="1">
    <source>
        <dbReference type="EMBL" id="ONF97020.1"/>
    </source>
</evidence>
<sequence>MNQTADQLLDWLAKELPQLRERLARTHAAIEETRRKLAGN</sequence>